<reference evidence="10 11" key="1">
    <citation type="submission" date="2017-04" db="EMBL/GenBank/DDBJ databases">
        <title>The new phylogeny of genus Mycobacterium.</title>
        <authorList>
            <person name="Tortoli E."/>
            <person name="Trovato A."/>
            <person name="Cirillo D.M."/>
        </authorList>
    </citation>
    <scope>NUCLEOTIDE SEQUENCE [LARGE SCALE GENOMIC DNA]</scope>
    <source>
        <strain evidence="10 11">TBL 1200985</strain>
    </source>
</reference>
<dbReference type="FunFam" id="3.40.50.300:FF:001655">
    <property type="entry name" value="Sulfate/thiosulfate import ATP-binding protein CysA"/>
    <property type="match status" value="1"/>
</dbReference>
<keyword evidence="1" id="KW-0813">Transport</keyword>
<dbReference type="EMBL" id="NCXP01000051">
    <property type="protein sequence ID" value="OSC36785.1"/>
    <property type="molecule type" value="Genomic_DNA"/>
</dbReference>
<dbReference type="Pfam" id="PF00005">
    <property type="entry name" value="ABC_tran"/>
    <property type="match status" value="1"/>
</dbReference>
<dbReference type="SUPFAM" id="SSF52540">
    <property type="entry name" value="P-loop containing nucleoside triphosphate hydrolases"/>
    <property type="match status" value="1"/>
</dbReference>
<keyword evidence="7" id="KW-0472">Membrane</keyword>
<dbReference type="InterPro" id="IPR017871">
    <property type="entry name" value="ABC_transporter-like_CS"/>
</dbReference>
<evidence type="ECO:0000259" key="9">
    <source>
        <dbReference type="PROSITE" id="PS50893"/>
    </source>
</evidence>
<accession>A0A1X2LP77</accession>
<dbReference type="Gene3D" id="3.40.50.300">
    <property type="entry name" value="P-loop containing nucleotide triphosphate hydrolases"/>
    <property type="match status" value="1"/>
</dbReference>
<keyword evidence="4 10" id="KW-0067">ATP-binding</keyword>
<dbReference type="InterPro" id="IPR003439">
    <property type="entry name" value="ABC_transporter-like_ATP-bd"/>
</dbReference>
<organism evidence="10 11">
    <name type="scientific">Mycobacterium decipiens</name>
    <dbReference type="NCBI Taxonomy" id="1430326"/>
    <lineage>
        <taxon>Bacteria</taxon>
        <taxon>Bacillati</taxon>
        <taxon>Actinomycetota</taxon>
        <taxon>Actinomycetes</taxon>
        <taxon>Mycobacteriales</taxon>
        <taxon>Mycobacteriaceae</taxon>
        <taxon>Mycobacterium</taxon>
    </lineage>
</organism>
<keyword evidence="2" id="KW-1003">Cell membrane</keyword>
<keyword evidence="11" id="KW-1185">Reference proteome</keyword>
<dbReference type="STRING" id="1430326.B8W66_22430"/>
<keyword evidence="5" id="KW-1278">Translocase</keyword>
<dbReference type="Proteomes" id="UP000193247">
    <property type="component" value="Unassembled WGS sequence"/>
</dbReference>
<evidence type="ECO:0000256" key="2">
    <source>
        <dbReference type="ARBA" id="ARBA00022475"/>
    </source>
</evidence>
<feature type="region of interest" description="Disordered" evidence="8">
    <location>
        <begin position="332"/>
        <end position="364"/>
    </location>
</feature>
<dbReference type="PROSITE" id="PS50893">
    <property type="entry name" value="ABC_TRANSPORTER_2"/>
    <property type="match status" value="1"/>
</dbReference>
<evidence type="ECO:0000313" key="11">
    <source>
        <dbReference type="Proteomes" id="UP000193247"/>
    </source>
</evidence>
<dbReference type="PANTHER" id="PTHR42781">
    <property type="entry name" value="SPERMIDINE/PUTRESCINE IMPORT ATP-BINDING PROTEIN POTA"/>
    <property type="match status" value="1"/>
</dbReference>
<evidence type="ECO:0000313" key="10">
    <source>
        <dbReference type="EMBL" id="OSC36785.1"/>
    </source>
</evidence>
<evidence type="ECO:0000256" key="5">
    <source>
        <dbReference type="ARBA" id="ARBA00022967"/>
    </source>
</evidence>
<dbReference type="InterPro" id="IPR005666">
    <property type="entry name" value="Sulph_transpt1"/>
</dbReference>
<dbReference type="Pfam" id="PF12857">
    <property type="entry name" value="TOBE_3"/>
    <property type="match status" value="1"/>
</dbReference>
<gene>
    <name evidence="10" type="ORF">B8W66_22430</name>
</gene>
<dbReference type="RefSeq" id="WP_085327459.1">
    <property type="nucleotide sequence ID" value="NZ_NCXP01000051.1"/>
</dbReference>
<comment type="caution">
    <text evidence="10">The sequence shown here is derived from an EMBL/GenBank/DDBJ whole genome shotgun (WGS) entry which is preliminary data.</text>
</comment>
<dbReference type="CDD" id="cd03296">
    <property type="entry name" value="ABC_CysA_sulfate_importer"/>
    <property type="match status" value="1"/>
</dbReference>
<evidence type="ECO:0000256" key="7">
    <source>
        <dbReference type="ARBA" id="ARBA00023136"/>
    </source>
</evidence>
<dbReference type="SMART" id="SM00382">
    <property type="entry name" value="AAA"/>
    <property type="match status" value="1"/>
</dbReference>
<dbReference type="InterPro" id="IPR003593">
    <property type="entry name" value="AAA+_ATPase"/>
</dbReference>
<evidence type="ECO:0000256" key="3">
    <source>
        <dbReference type="ARBA" id="ARBA00022741"/>
    </source>
</evidence>
<dbReference type="GO" id="GO:0043190">
    <property type="term" value="C:ATP-binding cassette (ABC) transporter complex"/>
    <property type="evidence" value="ECO:0007669"/>
    <property type="project" value="InterPro"/>
</dbReference>
<dbReference type="GO" id="GO:0015419">
    <property type="term" value="F:ABC-type sulfate transporter activity"/>
    <property type="evidence" value="ECO:0007669"/>
    <property type="project" value="InterPro"/>
</dbReference>
<keyword evidence="3" id="KW-0547">Nucleotide-binding</keyword>
<sequence length="364" mass="38912">MTDAIIVRDANKRYGDFVALDHVDFVVPTGSLTALLGPSGSGKSTLLRTIAGLDQPDTGTITINGRDVTQVPPQRRGIGFVFQHYAAFKHFTVRDNVAFGLKIRKRPKAEIKAKVDNLLEVVGLSGFQSRYPNQLSGGQRQRMALARALAVDPEVLLLDEPFGALDAKVREDLRAWLRRLHDEVHVTTVLVTHDQAEALDVADRIAVLNKGRIEQVGSPTEVYDAPESAFVMSFLGPVSRLNGSLVRPHDIRVGRTPNMAVAAADGTAESTGVLRAIVDRVVVLGFEVRVELTSAATGGSFTAQITRGDAAALALHEGDTVYVRATRVPAIAGSSQTSETSAEVDALTQESPAGVPGPAQAGRR</sequence>
<dbReference type="InterPro" id="IPR050093">
    <property type="entry name" value="ABC_SmlMolc_Importer"/>
</dbReference>
<proteinExistence type="predicted"/>
<evidence type="ECO:0000256" key="8">
    <source>
        <dbReference type="SAM" id="MobiDB-lite"/>
    </source>
</evidence>
<feature type="domain" description="ABC transporter" evidence="9">
    <location>
        <begin position="5"/>
        <end position="235"/>
    </location>
</feature>
<dbReference type="GO" id="GO:0005524">
    <property type="term" value="F:ATP binding"/>
    <property type="evidence" value="ECO:0007669"/>
    <property type="project" value="UniProtKB-KW"/>
</dbReference>
<dbReference type="NCBIfam" id="TIGR00968">
    <property type="entry name" value="3a0106s01"/>
    <property type="match status" value="1"/>
</dbReference>
<evidence type="ECO:0000256" key="6">
    <source>
        <dbReference type="ARBA" id="ARBA00023032"/>
    </source>
</evidence>
<keyword evidence="6" id="KW-0764">Sulfate transport</keyword>
<dbReference type="AlphaFoldDB" id="A0A1X2LP77"/>
<name>A0A1X2LP77_9MYCO</name>
<evidence type="ECO:0000256" key="1">
    <source>
        <dbReference type="ARBA" id="ARBA00022448"/>
    </source>
</evidence>
<dbReference type="GO" id="GO:0016887">
    <property type="term" value="F:ATP hydrolysis activity"/>
    <property type="evidence" value="ECO:0007669"/>
    <property type="project" value="InterPro"/>
</dbReference>
<evidence type="ECO:0000256" key="4">
    <source>
        <dbReference type="ARBA" id="ARBA00022840"/>
    </source>
</evidence>
<dbReference type="InterPro" id="IPR024765">
    <property type="entry name" value="TOBE-like"/>
</dbReference>
<dbReference type="SUPFAM" id="SSF50331">
    <property type="entry name" value="MOP-like"/>
    <property type="match status" value="1"/>
</dbReference>
<dbReference type="InterPro" id="IPR027417">
    <property type="entry name" value="P-loop_NTPase"/>
</dbReference>
<protein>
    <submittedName>
        <fullName evidence="10">Sulfate ABC transporter ATP-binding protein</fullName>
    </submittedName>
</protein>
<dbReference type="InterPro" id="IPR008995">
    <property type="entry name" value="Mo/tungstate-bd_C_term_dom"/>
</dbReference>
<dbReference type="PANTHER" id="PTHR42781:SF4">
    <property type="entry name" value="SPERMIDINE_PUTRESCINE IMPORT ATP-BINDING PROTEIN POTA"/>
    <property type="match status" value="1"/>
</dbReference>
<dbReference type="PROSITE" id="PS00211">
    <property type="entry name" value="ABC_TRANSPORTER_1"/>
    <property type="match status" value="1"/>
</dbReference>